<feature type="transmembrane region" description="Helical" evidence="2">
    <location>
        <begin position="112"/>
        <end position="131"/>
    </location>
</feature>
<keyword evidence="4" id="KW-1185">Reference proteome</keyword>
<evidence type="ECO:0000313" key="4">
    <source>
        <dbReference type="Proteomes" id="UP000295146"/>
    </source>
</evidence>
<gene>
    <name evidence="3" type="ORF">EV653_8079</name>
</gene>
<sequence>MSTTAPNTGKSGKPGNTGNTGKTAKTERKPRDVRGFWRVLLAVIAPVPILLQGIVYLISPVGGNAPFDETVAAVAAHQGRFELMQWLQVPWFLLIPASFAVAWVTRRRVPRLSTVGAIVTMGGLGAGLFLLGGPVTPEYLTVHEGLDPDTMEKVRSAMDNLPIFAVGSLLFILAITVGLLLQGIALARSRVAPVWMGIALAVGGFTHPFMPGHVAAGIGLVVTAVGFAGASIALLRTPNDAFDLPPEGLARQAS</sequence>
<feature type="transmembrane region" description="Helical" evidence="2">
    <location>
        <begin position="161"/>
        <end position="181"/>
    </location>
</feature>
<feature type="transmembrane region" description="Helical" evidence="2">
    <location>
        <begin position="35"/>
        <end position="58"/>
    </location>
</feature>
<feature type="compositionally biased region" description="Low complexity" evidence="1">
    <location>
        <begin position="7"/>
        <end position="23"/>
    </location>
</feature>
<accession>A0A4R8BLZ6</accession>
<evidence type="ECO:0008006" key="5">
    <source>
        <dbReference type="Google" id="ProtNLM"/>
    </source>
</evidence>
<feature type="transmembrane region" description="Helical" evidence="2">
    <location>
        <begin position="216"/>
        <end position="235"/>
    </location>
</feature>
<evidence type="ECO:0000313" key="3">
    <source>
        <dbReference type="EMBL" id="TDW54757.1"/>
    </source>
</evidence>
<keyword evidence="2" id="KW-0812">Transmembrane</keyword>
<dbReference type="OrthoDB" id="3823401at2"/>
<comment type="caution">
    <text evidence="3">The sequence shown here is derived from an EMBL/GenBank/DDBJ whole genome shotgun (WGS) entry which is preliminary data.</text>
</comment>
<dbReference type="RefSeq" id="WP_134111518.1">
    <property type="nucleotide sequence ID" value="NZ_SODP01000005.1"/>
</dbReference>
<name>A0A4R8BLZ6_9ACTN</name>
<evidence type="ECO:0000256" key="1">
    <source>
        <dbReference type="SAM" id="MobiDB-lite"/>
    </source>
</evidence>
<dbReference type="EMBL" id="SODP01000005">
    <property type="protein sequence ID" value="TDW54757.1"/>
    <property type="molecule type" value="Genomic_DNA"/>
</dbReference>
<keyword evidence="2" id="KW-0472">Membrane</keyword>
<evidence type="ECO:0000256" key="2">
    <source>
        <dbReference type="SAM" id="Phobius"/>
    </source>
</evidence>
<keyword evidence="2" id="KW-1133">Transmembrane helix</keyword>
<feature type="transmembrane region" description="Helical" evidence="2">
    <location>
        <begin position="193"/>
        <end position="210"/>
    </location>
</feature>
<organism evidence="3 4">
    <name type="scientific">Kribbella pratensis</name>
    <dbReference type="NCBI Taxonomy" id="2512112"/>
    <lineage>
        <taxon>Bacteria</taxon>
        <taxon>Bacillati</taxon>
        <taxon>Actinomycetota</taxon>
        <taxon>Actinomycetes</taxon>
        <taxon>Propionibacteriales</taxon>
        <taxon>Kribbellaceae</taxon>
        <taxon>Kribbella</taxon>
    </lineage>
</organism>
<protein>
    <recommendedName>
        <fullName evidence="5">DUF4386 family protein</fullName>
    </recommendedName>
</protein>
<feature type="region of interest" description="Disordered" evidence="1">
    <location>
        <begin position="1"/>
        <end position="29"/>
    </location>
</feature>
<feature type="transmembrane region" description="Helical" evidence="2">
    <location>
        <begin position="86"/>
        <end position="105"/>
    </location>
</feature>
<dbReference type="AlphaFoldDB" id="A0A4R8BLZ6"/>
<reference evidence="3 4" key="1">
    <citation type="submission" date="2019-03" db="EMBL/GenBank/DDBJ databases">
        <title>Genomic Encyclopedia of Type Strains, Phase III (KMG-III): the genomes of soil and plant-associated and newly described type strains.</title>
        <authorList>
            <person name="Whitman W."/>
        </authorList>
    </citation>
    <scope>NUCLEOTIDE SEQUENCE [LARGE SCALE GENOMIC DNA]</scope>
    <source>
        <strain evidence="3 4">VKM Ac-2573</strain>
    </source>
</reference>
<proteinExistence type="predicted"/>
<dbReference type="Proteomes" id="UP000295146">
    <property type="component" value="Unassembled WGS sequence"/>
</dbReference>